<dbReference type="GO" id="GO:0060320">
    <property type="term" value="P:rejection of self pollen"/>
    <property type="evidence" value="ECO:0007669"/>
    <property type="project" value="UniProtKB-KW"/>
</dbReference>
<dbReference type="Pfam" id="PF05938">
    <property type="entry name" value="Self-incomp_S1"/>
    <property type="match status" value="1"/>
</dbReference>
<gene>
    <name evidence="7" type="ORF">glysoja_028834</name>
</gene>
<organism evidence="7">
    <name type="scientific">Glycine soja</name>
    <name type="common">Wild soybean</name>
    <dbReference type="NCBI Taxonomy" id="3848"/>
    <lineage>
        <taxon>Eukaryota</taxon>
        <taxon>Viridiplantae</taxon>
        <taxon>Streptophyta</taxon>
        <taxon>Embryophyta</taxon>
        <taxon>Tracheophyta</taxon>
        <taxon>Spermatophyta</taxon>
        <taxon>Magnoliopsida</taxon>
        <taxon>eudicotyledons</taxon>
        <taxon>Gunneridae</taxon>
        <taxon>Pentapetalae</taxon>
        <taxon>rosids</taxon>
        <taxon>fabids</taxon>
        <taxon>Fabales</taxon>
        <taxon>Fabaceae</taxon>
        <taxon>Papilionoideae</taxon>
        <taxon>50 kb inversion clade</taxon>
        <taxon>NPAAA clade</taxon>
        <taxon>indigoferoid/millettioid clade</taxon>
        <taxon>Phaseoleae</taxon>
        <taxon>Glycine</taxon>
        <taxon>Glycine subgen. Soja</taxon>
    </lineage>
</organism>
<evidence type="ECO:0000256" key="5">
    <source>
        <dbReference type="ARBA" id="ARBA00022729"/>
    </source>
</evidence>
<evidence type="ECO:0000256" key="2">
    <source>
        <dbReference type="ARBA" id="ARBA00005581"/>
    </source>
</evidence>
<evidence type="ECO:0000256" key="3">
    <source>
        <dbReference type="ARBA" id="ARBA00022471"/>
    </source>
</evidence>
<sequence>ITMSLFARSVSTLLVLILLLSTLNNTMAEKALIGVTNNLGSRNLTVSCKIDNHPHLLGPTDYYEWKFSPEYNDEFGTEPLFSNCSFQWEGAHHSFDLYVLVRDGDCNNCSWHIKLDAACRYTGNLRFACYQW</sequence>
<accession>A0A0B2NVW4</accession>
<dbReference type="PANTHER" id="PTHR31232:SF131">
    <property type="entry name" value="PLANT SELF-INCOMPATIBILITY PROTEIN S1 FAMILY"/>
    <property type="match status" value="1"/>
</dbReference>
<dbReference type="EMBL" id="KN671692">
    <property type="protein sequence ID" value="KHM99377.1"/>
    <property type="molecule type" value="Genomic_DNA"/>
</dbReference>
<evidence type="ECO:0000313" key="7">
    <source>
        <dbReference type="EMBL" id="KHM99377.1"/>
    </source>
</evidence>
<proteinExistence type="inferred from homology"/>
<keyword evidence="3 6" id="KW-0713">Self-incompatibility</keyword>
<dbReference type="InterPro" id="IPR010264">
    <property type="entry name" value="Self-incomp_S1"/>
</dbReference>
<feature type="signal peptide" evidence="6">
    <location>
        <begin position="1"/>
        <end position="28"/>
    </location>
</feature>
<dbReference type="PANTHER" id="PTHR31232">
    <property type="match status" value="1"/>
</dbReference>
<keyword evidence="5 6" id="KW-0732">Signal</keyword>
<evidence type="ECO:0000256" key="4">
    <source>
        <dbReference type="ARBA" id="ARBA00022525"/>
    </source>
</evidence>
<feature type="non-terminal residue" evidence="7">
    <location>
        <position position="132"/>
    </location>
</feature>
<protein>
    <recommendedName>
        <fullName evidence="6">S-protein homolog</fullName>
    </recommendedName>
</protein>
<dbReference type="GO" id="GO:0005576">
    <property type="term" value="C:extracellular region"/>
    <property type="evidence" value="ECO:0007669"/>
    <property type="project" value="UniProtKB-SubCell"/>
</dbReference>
<evidence type="ECO:0000256" key="1">
    <source>
        <dbReference type="ARBA" id="ARBA00004613"/>
    </source>
</evidence>
<feature type="chain" id="PRO_5025098949" description="S-protein homolog" evidence="6">
    <location>
        <begin position="29"/>
        <end position="132"/>
    </location>
</feature>
<evidence type="ECO:0000256" key="6">
    <source>
        <dbReference type="RuleBase" id="RU367044"/>
    </source>
</evidence>
<reference evidence="7" key="1">
    <citation type="submission" date="2014-07" db="EMBL/GenBank/DDBJ databases">
        <title>Identification of a novel salt tolerance gene in wild soybean by whole-genome sequencing.</title>
        <authorList>
            <person name="Lam H.-M."/>
            <person name="Qi X."/>
            <person name="Li M.-W."/>
            <person name="Liu X."/>
            <person name="Xie M."/>
            <person name="Ni M."/>
            <person name="Xu X."/>
        </authorList>
    </citation>
    <scope>NUCLEOTIDE SEQUENCE [LARGE SCALE GENOMIC DNA]</scope>
    <source>
        <tissue evidence="7">Root</tissue>
    </source>
</reference>
<keyword evidence="4 6" id="KW-0964">Secreted</keyword>
<comment type="subcellular location">
    <subcellularLocation>
        <location evidence="1 6">Secreted</location>
    </subcellularLocation>
</comment>
<dbReference type="Proteomes" id="UP000053555">
    <property type="component" value="Unassembled WGS sequence"/>
</dbReference>
<name>A0A0B2NVW4_GLYSO</name>
<comment type="similarity">
    <text evidence="2 6">Belongs to the plant self-incompatibility (S1) protein family.</text>
</comment>
<feature type="non-terminal residue" evidence="7">
    <location>
        <position position="1"/>
    </location>
</feature>
<dbReference type="AlphaFoldDB" id="A0A0B2NVW4"/>